<name>A0A6G1DTW0_9ORYZ</name>
<feature type="compositionally biased region" description="Basic residues" evidence="1">
    <location>
        <begin position="81"/>
        <end position="92"/>
    </location>
</feature>
<evidence type="ECO:0000313" key="3">
    <source>
        <dbReference type="Proteomes" id="UP000479710"/>
    </source>
</evidence>
<organism evidence="2 3">
    <name type="scientific">Oryza meyeriana var. granulata</name>
    <dbReference type="NCBI Taxonomy" id="110450"/>
    <lineage>
        <taxon>Eukaryota</taxon>
        <taxon>Viridiplantae</taxon>
        <taxon>Streptophyta</taxon>
        <taxon>Embryophyta</taxon>
        <taxon>Tracheophyta</taxon>
        <taxon>Spermatophyta</taxon>
        <taxon>Magnoliopsida</taxon>
        <taxon>Liliopsida</taxon>
        <taxon>Poales</taxon>
        <taxon>Poaceae</taxon>
        <taxon>BOP clade</taxon>
        <taxon>Oryzoideae</taxon>
        <taxon>Oryzeae</taxon>
        <taxon>Oryzinae</taxon>
        <taxon>Oryza</taxon>
        <taxon>Oryza meyeriana</taxon>
    </lineage>
</organism>
<protein>
    <recommendedName>
        <fullName evidence="4">DUF834 domain-containing protein</fullName>
    </recommendedName>
</protein>
<sequence>MGLGRGRLATATEGDDDAAPMGDGAQEQAQEIRAGRRHSREAGAERRGRRLRLTGGGRRTTTGGGGAGGVERRRCPAAAAHRTRRRGREQRD</sequence>
<evidence type="ECO:0008006" key="4">
    <source>
        <dbReference type="Google" id="ProtNLM"/>
    </source>
</evidence>
<dbReference type="Proteomes" id="UP000479710">
    <property type="component" value="Unassembled WGS sequence"/>
</dbReference>
<dbReference type="AlphaFoldDB" id="A0A6G1DTW0"/>
<keyword evidence="3" id="KW-1185">Reference proteome</keyword>
<evidence type="ECO:0000313" key="2">
    <source>
        <dbReference type="EMBL" id="KAF0916275.1"/>
    </source>
</evidence>
<dbReference type="EMBL" id="SPHZ02000005">
    <property type="protein sequence ID" value="KAF0916275.1"/>
    <property type="molecule type" value="Genomic_DNA"/>
</dbReference>
<proteinExistence type="predicted"/>
<evidence type="ECO:0000256" key="1">
    <source>
        <dbReference type="SAM" id="MobiDB-lite"/>
    </source>
</evidence>
<feature type="compositionally biased region" description="Gly residues" evidence="1">
    <location>
        <begin position="54"/>
        <end position="69"/>
    </location>
</feature>
<gene>
    <name evidence="2" type="ORF">E2562_005891</name>
</gene>
<feature type="region of interest" description="Disordered" evidence="1">
    <location>
        <begin position="1"/>
        <end position="92"/>
    </location>
</feature>
<comment type="caution">
    <text evidence="2">The sequence shown here is derived from an EMBL/GenBank/DDBJ whole genome shotgun (WGS) entry which is preliminary data.</text>
</comment>
<accession>A0A6G1DTW0</accession>
<reference evidence="2 3" key="1">
    <citation type="submission" date="2019-11" db="EMBL/GenBank/DDBJ databases">
        <title>Whole genome sequence of Oryza granulata.</title>
        <authorList>
            <person name="Li W."/>
        </authorList>
    </citation>
    <scope>NUCLEOTIDE SEQUENCE [LARGE SCALE GENOMIC DNA]</scope>
    <source>
        <strain evidence="3">cv. Menghai</strain>
        <tissue evidence="2">Leaf</tissue>
    </source>
</reference>